<feature type="chain" id="PRO_5030071933" evidence="1">
    <location>
        <begin position="22"/>
        <end position="292"/>
    </location>
</feature>
<accession>A0A399FCM2</accession>
<dbReference type="EMBL" id="QWLB01000005">
    <property type="protein sequence ID" value="RIH93475.1"/>
    <property type="molecule type" value="Genomic_DNA"/>
</dbReference>
<feature type="domain" description="Peptidase C39-like" evidence="2">
    <location>
        <begin position="37"/>
        <end position="147"/>
    </location>
</feature>
<sequence>MNDWLKAAMALLPILLLGSLAQPSSVQLQGIRHEHQRLNNCGPVIIGMAMSYWGSTLTQYQTAPVLKPNRADKNVSPDEMAAYARSQGFAVKQGITGDLALLKRLVAAGYPVIAQTWFVSDQGGMGHYRLISGYDDAAGFFWTYDSYNGPNIRPEYREFDRLWRVYNRTYLVVYPSRRQIPVSQLLGQRTGLDWEYRKAAEIARKESQSHPTDDFAWFNLGTSLLWLGDPQGAAAAYDRAWSLPLYTRYDPGRPQNTLGNWPWRTLWYQFGPYQAYFATAVTARCWPSSTTP</sequence>
<evidence type="ECO:0000256" key="1">
    <source>
        <dbReference type="SAM" id="SignalP"/>
    </source>
</evidence>
<dbReference type="RefSeq" id="WP_240631220.1">
    <property type="nucleotide sequence ID" value="NZ_BJXM01000003.1"/>
</dbReference>
<proteinExistence type="predicted"/>
<keyword evidence="4" id="KW-1185">Reference proteome</keyword>
<dbReference type="InterPro" id="IPR039564">
    <property type="entry name" value="Peptidase_C39-like"/>
</dbReference>
<gene>
    <name evidence="3" type="ORF">Mgrana_00529</name>
</gene>
<dbReference type="InterPro" id="IPR011990">
    <property type="entry name" value="TPR-like_helical_dom_sf"/>
</dbReference>
<dbReference type="SUPFAM" id="SSF48452">
    <property type="entry name" value="TPR-like"/>
    <property type="match status" value="1"/>
</dbReference>
<dbReference type="Gene3D" id="1.25.40.10">
    <property type="entry name" value="Tetratricopeptide repeat domain"/>
    <property type="match status" value="1"/>
</dbReference>
<evidence type="ECO:0000313" key="4">
    <source>
        <dbReference type="Proteomes" id="UP000266178"/>
    </source>
</evidence>
<dbReference type="AlphaFoldDB" id="A0A399FCM2"/>
<protein>
    <submittedName>
        <fullName evidence="3">Peptidase C39 like family protein</fullName>
    </submittedName>
</protein>
<dbReference type="Gene3D" id="3.90.70.10">
    <property type="entry name" value="Cysteine proteinases"/>
    <property type="match status" value="1"/>
</dbReference>
<evidence type="ECO:0000259" key="2">
    <source>
        <dbReference type="Pfam" id="PF13529"/>
    </source>
</evidence>
<feature type="signal peptide" evidence="1">
    <location>
        <begin position="1"/>
        <end position="21"/>
    </location>
</feature>
<comment type="caution">
    <text evidence="3">The sequence shown here is derived from an EMBL/GenBank/DDBJ whole genome shotgun (WGS) entry which is preliminary data.</text>
</comment>
<reference evidence="3 4" key="1">
    <citation type="submission" date="2018-08" db="EMBL/GenBank/DDBJ databases">
        <title>Meiothermus granaticius genome AF-68 sequencing project.</title>
        <authorList>
            <person name="Da Costa M.S."/>
            <person name="Albuquerque L."/>
            <person name="Raposo P."/>
            <person name="Froufe H.J.C."/>
            <person name="Barroso C.S."/>
            <person name="Egas C."/>
        </authorList>
    </citation>
    <scope>NUCLEOTIDE SEQUENCE [LARGE SCALE GENOMIC DNA]</scope>
    <source>
        <strain evidence="3 4">AF-68</strain>
    </source>
</reference>
<dbReference type="Proteomes" id="UP000266178">
    <property type="component" value="Unassembled WGS sequence"/>
</dbReference>
<name>A0A399FCM2_9DEIN</name>
<evidence type="ECO:0000313" key="3">
    <source>
        <dbReference type="EMBL" id="RIH93475.1"/>
    </source>
</evidence>
<keyword evidence="1" id="KW-0732">Signal</keyword>
<dbReference type="Pfam" id="PF13529">
    <property type="entry name" value="Peptidase_C39_2"/>
    <property type="match status" value="1"/>
</dbReference>
<organism evidence="3 4">
    <name type="scientific">Meiothermus granaticius NBRC 107808</name>
    <dbReference type="NCBI Taxonomy" id="1227551"/>
    <lineage>
        <taxon>Bacteria</taxon>
        <taxon>Thermotogati</taxon>
        <taxon>Deinococcota</taxon>
        <taxon>Deinococci</taxon>
        <taxon>Thermales</taxon>
        <taxon>Thermaceae</taxon>
        <taxon>Meiothermus</taxon>
    </lineage>
</organism>